<protein>
    <submittedName>
        <fullName evidence="2">Uncharacterized protein</fullName>
    </submittedName>
</protein>
<keyword evidence="3" id="KW-1185">Reference proteome</keyword>
<evidence type="ECO:0000313" key="3">
    <source>
        <dbReference type="Proteomes" id="UP000596742"/>
    </source>
</evidence>
<name>A0A8B6GLQ9_MYTGA</name>
<feature type="region of interest" description="Disordered" evidence="1">
    <location>
        <begin position="290"/>
        <end position="311"/>
    </location>
</feature>
<comment type="caution">
    <text evidence="2">The sequence shown here is derived from an EMBL/GenBank/DDBJ whole genome shotgun (WGS) entry which is preliminary data.</text>
</comment>
<gene>
    <name evidence="2" type="ORF">MGAL_10B002490</name>
</gene>
<feature type="region of interest" description="Disordered" evidence="1">
    <location>
        <begin position="129"/>
        <end position="215"/>
    </location>
</feature>
<dbReference type="PANTHER" id="PTHR36867">
    <property type="entry name" value="MCG131172, ISOFORM CRA_A"/>
    <property type="match status" value="1"/>
</dbReference>
<dbReference type="PANTHER" id="PTHR36867:SF1">
    <property type="entry name" value="RIKEN CDNA 2610318N02 GENE"/>
    <property type="match status" value="1"/>
</dbReference>
<feature type="region of interest" description="Disordered" evidence="1">
    <location>
        <begin position="236"/>
        <end position="273"/>
    </location>
</feature>
<evidence type="ECO:0000256" key="1">
    <source>
        <dbReference type="SAM" id="MobiDB-lite"/>
    </source>
</evidence>
<dbReference type="Proteomes" id="UP000596742">
    <property type="component" value="Unassembled WGS sequence"/>
</dbReference>
<reference evidence="2" key="1">
    <citation type="submission" date="2018-11" db="EMBL/GenBank/DDBJ databases">
        <authorList>
            <person name="Alioto T."/>
            <person name="Alioto T."/>
        </authorList>
    </citation>
    <scope>NUCLEOTIDE SEQUENCE</scope>
</reference>
<feature type="compositionally biased region" description="Basic and acidic residues" evidence="1">
    <location>
        <begin position="165"/>
        <end position="182"/>
    </location>
</feature>
<sequence length="311" mass="35018">MEDSRLENCDEFDEAFPMKTGFCQLISEEQFEDQAQTETEKALQQLMEHLDTNPELIQELMKKRKREEEEEGGFMSYMKLKMLSMMGRDIDARYAVTENECEEKISQLKDGMSKAFMYSLESKGRRYSERLAAKKQKKSSSSSNDENVALSIPVAPPLPPPPGSKVEKVARKTSQSDKEKFTPTKLRTPLKDRNQIDTPQSLRVRKEDKRGSIASMGTWQSIGSLSSLHEELLSINPNKLLRPSIHPRSPGGTPKKKRRSRGSPSSTCNGYSTATPLYKALINGMHQKFRNVRSPSPAVYDSDVSGGGFTP</sequence>
<evidence type="ECO:0000313" key="2">
    <source>
        <dbReference type="EMBL" id="VDI65704.1"/>
    </source>
</evidence>
<accession>A0A8B6GLQ9</accession>
<proteinExistence type="predicted"/>
<dbReference type="OrthoDB" id="9836384at2759"/>
<feature type="compositionally biased region" description="Pro residues" evidence="1">
    <location>
        <begin position="154"/>
        <end position="163"/>
    </location>
</feature>
<dbReference type="AlphaFoldDB" id="A0A8B6GLQ9"/>
<organism evidence="2 3">
    <name type="scientific">Mytilus galloprovincialis</name>
    <name type="common">Mediterranean mussel</name>
    <dbReference type="NCBI Taxonomy" id="29158"/>
    <lineage>
        <taxon>Eukaryota</taxon>
        <taxon>Metazoa</taxon>
        <taxon>Spiralia</taxon>
        <taxon>Lophotrochozoa</taxon>
        <taxon>Mollusca</taxon>
        <taxon>Bivalvia</taxon>
        <taxon>Autobranchia</taxon>
        <taxon>Pteriomorphia</taxon>
        <taxon>Mytilida</taxon>
        <taxon>Mytiloidea</taxon>
        <taxon>Mytilidae</taxon>
        <taxon>Mytilinae</taxon>
        <taxon>Mytilus</taxon>
    </lineage>
</organism>
<dbReference type="EMBL" id="UYJE01008638">
    <property type="protein sequence ID" value="VDI65704.1"/>
    <property type="molecule type" value="Genomic_DNA"/>
</dbReference>